<reference evidence="1 2" key="1">
    <citation type="journal article" date="2010" name="Nature">
        <title>Genome sequencing and analysis of the model grass Brachypodium distachyon.</title>
        <authorList>
            <consortium name="International Brachypodium Initiative"/>
        </authorList>
    </citation>
    <scope>NUCLEOTIDE SEQUENCE [LARGE SCALE GENOMIC DNA]</scope>
    <source>
        <strain evidence="1 2">Bd21</strain>
    </source>
</reference>
<dbReference type="HOGENOM" id="CLU_1565022_0_0_1"/>
<evidence type="ECO:0000313" key="2">
    <source>
        <dbReference type="EnsemblPlants" id="KQK07554"/>
    </source>
</evidence>
<dbReference type="EnsemblPlants" id="KQK07554">
    <property type="protein sequence ID" value="KQK07554"/>
    <property type="gene ID" value="BRADI_2g36205v3"/>
</dbReference>
<dbReference type="InParanoid" id="I1HLY0"/>
<sequence>MTCLVVMDFSARILSSLARSFEYSKDNGPSVRNLTLLFSYLCIFDVIASDLMYDVLSVLSKHLTELDVSNVLTIVQCCGMKLRGDDPGTMKDFYQYSELCKSVKIVLSWPRRWKSRYTIVKEWNLCLTQYLTLRTTKGGQKRILHTIVPYTYEKVASKAKVRRYPLERAKV</sequence>
<dbReference type="Gene3D" id="1.25.40.180">
    <property type="match status" value="1"/>
</dbReference>
<dbReference type="PANTHER" id="PTHR18034">
    <property type="entry name" value="CELL CYCLE CONTROL PROTEIN CWF22-RELATED"/>
    <property type="match status" value="1"/>
</dbReference>
<evidence type="ECO:0000313" key="1">
    <source>
        <dbReference type="EMBL" id="KQK07554.1"/>
    </source>
</evidence>
<dbReference type="eggNOG" id="KOG2141">
    <property type="taxonomic scope" value="Eukaryota"/>
</dbReference>
<keyword evidence="3" id="KW-1185">Reference proteome</keyword>
<organism evidence="2">
    <name type="scientific">Brachypodium distachyon</name>
    <name type="common">Purple false brome</name>
    <name type="synonym">Trachynia distachya</name>
    <dbReference type="NCBI Taxonomy" id="15368"/>
    <lineage>
        <taxon>Eukaryota</taxon>
        <taxon>Viridiplantae</taxon>
        <taxon>Streptophyta</taxon>
        <taxon>Embryophyta</taxon>
        <taxon>Tracheophyta</taxon>
        <taxon>Spermatophyta</taxon>
        <taxon>Magnoliopsida</taxon>
        <taxon>Liliopsida</taxon>
        <taxon>Poales</taxon>
        <taxon>Poaceae</taxon>
        <taxon>BOP clade</taxon>
        <taxon>Pooideae</taxon>
        <taxon>Stipodae</taxon>
        <taxon>Brachypodieae</taxon>
        <taxon>Brachypodium</taxon>
    </lineage>
</organism>
<gene>
    <name evidence="1" type="ORF">BRADI_2g36205v3</name>
</gene>
<evidence type="ECO:0008006" key="4">
    <source>
        <dbReference type="Google" id="ProtNLM"/>
    </source>
</evidence>
<dbReference type="STRING" id="15368.I1HLY0"/>
<dbReference type="PANTHER" id="PTHR18034:SF4">
    <property type="entry name" value="NUCLEOLAR MIF4G DOMAIN-CONTAINING PROTEIN 1"/>
    <property type="match status" value="1"/>
</dbReference>
<reference evidence="1" key="2">
    <citation type="submission" date="2017-06" db="EMBL/GenBank/DDBJ databases">
        <title>WGS assembly of Brachypodium distachyon.</title>
        <authorList>
            <consortium name="The International Brachypodium Initiative"/>
            <person name="Lucas S."/>
            <person name="Harmon-Smith M."/>
            <person name="Lail K."/>
            <person name="Tice H."/>
            <person name="Grimwood J."/>
            <person name="Bruce D."/>
            <person name="Barry K."/>
            <person name="Shu S."/>
            <person name="Lindquist E."/>
            <person name="Wang M."/>
            <person name="Pitluck S."/>
            <person name="Vogel J.P."/>
            <person name="Garvin D.F."/>
            <person name="Mockler T.C."/>
            <person name="Schmutz J."/>
            <person name="Rokhsar D."/>
            <person name="Bevan M.W."/>
        </authorList>
    </citation>
    <scope>NUCLEOTIDE SEQUENCE</scope>
    <source>
        <strain evidence="1">Bd21</strain>
    </source>
</reference>
<proteinExistence type="predicted"/>
<dbReference type="EMBL" id="CM000881">
    <property type="protein sequence ID" value="KQK07554.1"/>
    <property type="molecule type" value="Genomic_DNA"/>
</dbReference>
<evidence type="ECO:0000313" key="3">
    <source>
        <dbReference type="Proteomes" id="UP000008810"/>
    </source>
</evidence>
<dbReference type="AlphaFoldDB" id="I1HLY0"/>
<name>I1HLY0_BRADI</name>
<accession>I1HLY0</accession>
<dbReference type="SUPFAM" id="SSF48371">
    <property type="entry name" value="ARM repeat"/>
    <property type="match status" value="1"/>
</dbReference>
<dbReference type="OrthoDB" id="361797at2759"/>
<protein>
    <recommendedName>
        <fullName evidence="4">MIF4G domain-containing protein</fullName>
    </recommendedName>
</protein>
<dbReference type="Proteomes" id="UP000008810">
    <property type="component" value="Chromosome 2"/>
</dbReference>
<dbReference type="InterPro" id="IPR050781">
    <property type="entry name" value="CWC22_splicing_factor"/>
</dbReference>
<dbReference type="Gramene" id="KQK07554">
    <property type="protein sequence ID" value="KQK07554"/>
    <property type="gene ID" value="BRADI_2g36205v3"/>
</dbReference>
<dbReference type="InterPro" id="IPR016024">
    <property type="entry name" value="ARM-type_fold"/>
</dbReference>
<reference evidence="2" key="3">
    <citation type="submission" date="2018-08" db="UniProtKB">
        <authorList>
            <consortium name="EnsemblPlants"/>
        </authorList>
    </citation>
    <scope>IDENTIFICATION</scope>
    <source>
        <strain evidence="2">cv. Bd21</strain>
    </source>
</reference>